<evidence type="ECO:0000313" key="2">
    <source>
        <dbReference type="EMBL" id="CAF4947303.1"/>
    </source>
</evidence>
<dbReference type="Pfam" id="PF14314">
    <property type="entry name" value="Methyltrans_Mon_2nd"/>
    <property type="match status" value="1"/>
</dbReference>
<dbReference type="EMBL" id="CAJOBZ010000070">
    <property type="protein sequence ID" value="CAF4947303.1"/>
    <property type="molecule type" value="Genomic_DNA"/>
</dbReference>
<organism evidence="2 3">
    <name type="scientific">Pieris macdunnoughi</name>
    <dbReference type="NCBI Taxonomy" id="345717"/>
    <lineage>
        <taxon>Eukaryota</taxon>
        <taxon>Metazoa</taxon>
        <taxon>Ecdysozoa</taxon>
        <taxon>Arthropoda</taxon>
        <taxon>Hexapoda</taxon>
        <taxon>Insecta</taxon>
        <taxon>Pterygota</taxon>
        <taxon>Neoptera</taxon>
        <taxon>Endopterygota</taxon>
        <taxon>Lepidoptera</taxon>
        <taxon>Glossata</taxon>
        <taxon>Ditrysia</taxon>
        <taxon>Papilionoidea</taxon>
        <taxon>Pieridae</taxon>
        <taxon>Pierinae</taxon>
        <taxon>Pieris</taxon>
    </lineage>
</organism>
<protein>
    <recommendedName>
        <fullName evidence="1">Mononegavirus-type SAM-dependent 2'-O-MTase domain-containing protein</fullName>
    </recommendedName>
</protein>
<keyword evidence="3" id="KW-1185">Reference proteome</keyword>
<dbReference type="InterPro" id="IPR025786">
    <property type="entry name" value="Mononega_L_MeTrfase"/>
</dbReference>
<dbReference type="Proteomes" id="UP000663880">
    <property type="component" value="Unassembled WGS sequence"/>
</dbReference>
<dbReference type="PROSITE" id="PS51590">
    <property type="entry name" value="SAM_MT_MNV_L"/>
    <property type="match status" value="1"/>
</dbReference>
<dbReference type="OrthoDB" id="7454551at2759"/>
<gene>
    <name evidence="2" type="ORF">PMACD_LOCUS15308</name>
</gene>
<evidence type="ECO:0000313" key="3">
    <source>
        <dbReference type="Proteomes" id="UP000663880"/>
    </source>
</evidence>
<name>A0A821Y1Z9_9NEOP</name>
<proteinExistence type="predicted"/>
<evidence type="ECO:0000259" key="1">
    <source>
        <dbReference type="PROSITE" id="PS51590"/>
    </source>
</evidence>
<dbReference type="InterPro" id="IPR039530">
    <property type="entry name" value="L_methyltransferase_rhabdo"/>
</dbReference>
<feature type="domain" description="Mononegavirus-type SAM-dependent 2'-O-MTase" evidence="1">
    <location>
        <begin position="26"/>
        <end position="99"/>
    </location>
</feature>
<sequence>MQGILKLRRVYMLNQELRHTLKSISKGNNLLAPVCCLQDAVPYNYQDVLVGGDGSGGMTSCLLRLNPISRAVFNSLLELEGVELKGSTPSPPSALACTP</sequence>
<comment type="caution">
    <text evidence="2">The sequence shown here is derived from an EMBL/GenBank/DDBJ whole genome shotgun (WGS) entry which is preliminary data.</text>
</comment>
<accession>A0A821Y1Z9</accession>
<dbReference type="AlphaFoldDB" id="A0A821Y1Z9"/>
<reference evidence="2" key="1">
    <citation type="submission" date="2021-02" db="EMBL/GenBank/DDBJ databases">
        <authorList>
            <person name="Steward A R."/>
        </authorList>
    </citation>
    <scope>NUCLEOTIDE SEQUENCE</scope>
</reference>